<dbReference type="SUPFAM" id="SSF55729">
    <property type="entry name" value="Acyl-CoA N-acyltransferases (Nat)"/>
    <property type="match status" value="1"/>
</dbReference>
<reference evidence="4" key="1">
    <citation type="submission" date="2022-07" db="EMBL/GenBank/DDBJ databases">
        <title>Genome sequencing of Photobacterium atrarenae GJH2-4.</title>
        <authorList>
            <person name="Park S.-J."/>
        </authorList>
    </citation>
    <scope>NUCLEOTIDE SEQUENCE</scope>
    <source>
        <strain evidence="4">GJH2-4</strain>
    </source>
</reference>
<keyword evidence="5" id="KW-1185">Reference proteome</keyword>
<dbReference type="Gene3D" id="3.40.630.30">
    <property type="match status" value="1"/>
</dbReference>
<evidence type="ECO:0000256" key="1">
    <source>
        <dbReference type="ARBA" id="ARBA00022679"/>
    </source>
</evidence>
<dbReference type="EC" id="2.3.1.-" evidence="4"/>
<evidence type="ECO:0000259" key="3">
    <source>
        <dbReference type="PROSITE" id="PS51186"/>
    </source>
</evidence>
<sequence length="162" mass="18346">MGPAIKCGFEALTKHDFIIRTYAADDFSDIQHIYALCKPDEFAHEAVKIKTRALTDDPMRLAQFTNSDVYVMEMHKSIAGFITVSNQEIGWLYVHPECRRLGLGRALLAHVMTLSQGRALTLNIVKSNRPALGLYLKYQFKVVDEFVAQVNGQPVEVLEMSW</sequence>
<dbReference type="PANTHER" id="PTHR43800">
    <property type="entry name" value="PEPTIDYL-LYSINE N-ACETYLTRANSFERASE YJAB"/>
    <property type="match status" value="1"/>
</dbReference>
<dbReference type="Proteomes" id="UP001057998">
    <property type="component" value="Chromosome 1"/>
</dbReference>
<feature type="domain" description="N-acetyltransferase" evidence="3">
    <location>
        <begin position="17"/>
        <end position="162"/>
    </location>
</feature>
<name>A0ABY5GDB7_9GAMM</name>
<evidence type="ECO:0000313" key="4">
    <source>
        <dbReference type="EMBL" id="UTV26592.1"/>
    </source>
</evidence>
<dbReference type="PROSITE" id="PS51186">
    <property type="entry name" value="GNAT"/>
    <property type="match status" value="1"/>
</dbReference>
<dbReference type="InterPro" id="IPR016181">
    <property type="entry name" value="Acyl_CoA_acyltransferase"/>
</dbReference>
<keyword evidence="2 4" id="KW-0012">Acyltransferase</keyword>
<keyword evidence="1 4" id="KW-0808">Transferase</keyword>
<evidence type="ECO:0000313" key="5">
    <source>
        <dbReference type="Proteomes" id="UP001057998"/>
    </source>
</evidence>
<proteinExistence type="predicted"/>
<dbReference type="PANTHER" id="PTHR43800:SF1">
    <property type="entry name" value="PEPTIDYL-LYSINE N-ACETYLTRANSFERASE YJAB"/>
    <property type="match status" value="1"/>
</dbReference>
<protein>
    <submittedName>
        <fullName evidence="4">GNAT family N-acetyltransferase</fullName>
        <ecNumber evidence="4">2.3.1.-</ecNumber>
    </submittedName>
</protein>
<dbReference type="Pfam" id="PF13508">
    <property type="entry name" value="Acetyltransf_7"/>
    <property type="match status" value="1"/>
</dbReference>
<dbReference type="EMBL" id="CP101508">
    <property type="protein sequence ID" value="UTV26592.1"/>
    <property type="molecule type" value="Genomic_DNA"/>
</dbReference>
<accession>A0ABY5GDB7</accession>
<dbReference type="GO" id="GO:0016746">
    <property type="term" value="F:acyltransferase activity"/>
    <property type="evidence" value="ECO:0007669"/>
    <property type="project" value="UniProtKB-KW"/>
</dbReference>
<organism evidence="4 5">
    <name type="scientific">Photobacterium atrarenae</name>
    <dbReference type="NCBI Taxonomy" id="865757"/>
    <lineage>
        <taxon>Bacteria</taxon>
        <taxon>Pseudomonadati</taxon>
        <taxon>Pseudomonadota</taxon>
        <taxon>Gammaproteobacteria</taxon>
        <taxon>Vibrionales</taxon>
        <taxon>Vibrionaceae</taxon>
        <taxon>Photobacterium</taxon>
    </lineage>
</organism>
<dbReference type="RefSeq" id="WP_255387802.1">
    <property type="nucleotide sequence ID" value="NZ_CP101508.1"/>
</dbReference>
<dbReference type="CDD" id="cd04301">
    <property type="entry name" value="NAT_SF"/>
    <property type="match status" value="1"/>
</dbReference>
<evidence type="ECO:0000256" key="2">
    <source>
        <dbReference type="ARBA" id="ARBA00023315"/>
    </source>
</evidence>
<gene>
    <name evidence="4" type="ORF">NNL38_09445</name>
</gene>
<dbReference type="InterPro" id="IPR000182">
    <property type="entry name" value="GNAT_dom"/>
</dbReference>